<dbReference type="KEGG" id="ftj:FTUN_8143"/>
<evidence type="ECO:0000313" key="1">
    <source>
        <dbReference type="EMBL" id="QJX00513.1"/>
    </source>
</evidence>
<organism evidence="1 2">
    <name type="scientific">Frigoriglobus tundricola</name>
    <dbReference type="NCBI Taxonomy" id="2774151"/>
    <lineage>
        <taxon>Bacteria</taxon>
        <taxon>Pseudomonadati</taxon>
        <taxon>Planctomycetota</taxon>
        <taxon>Planctomycetia</taxon>
        <taxon>Gemmatales</taxon>
        <taxon>Gemmataceae</taxon>
        <taxon>Frigoriglobus</taxon>
    </lineage>
</organism>
<dbReference type="AlphaFoldDB" id="A0A6M5Z5H4"/>
<protein>
    <submittedName>
        <fullName evidence="1">Uncharacterized protein</fullName>
    </submittedName>
</protein>
<dbReference type="EMBL" id="CP053452">
    <property type="protein sequence ID" value="QJX00513.1"/>
    <property type="molecule type" value="Genomic_DNA"/>
</dbReference>
<keyword evidence="2" id="KW-1185">Reference proteome</keyword>
<proteinExistence type="predicted"/>
<dbReference type="Proteomes" id="UP000503447">
    <property type="component" value="Chromosome"/>
</dbReference>
<name>A0A6M5Z5H4_9BACT</name>
<evidence type="ECO:0000313" key="2">
    <source>
        <dbReference type="Proteomes" id="UP000503447"/>
    </source>
</evidence>
<sequence length="51" mass="5772">MKGADQGKRHEAYSILDKIGRARPSRGWRWSNCSVPRPTKSCQTRPVSSVE</sequence>
<reference evidence="2" key="1">
    <citation type="submission" date="2020-05" db="EMBL/GenBank/DDBJ databases">
        <title>Frigoriglobus tundricola gen. nov., sp. nov., a psychrotolerant cellulolytic planctomycete of the family Gemmataceae with two divergent copies of 16S rRNA gene.</title>
        <authorList>
            <person name="Kulichevskaya I.S."/>
            <person name="Ivanova A.A."/>
            <person name="Naumoff D.G."/>
            <person name="Beletsky A.V."/>
            <person name="Rijpstra W.I.C."/>
            <person name="Sinninghe Damste J.S."/>
            <person name="Mardanov A.V."/>
            <person name="Ravin N.V."/>
            <person name="Dedysh S.N."/>
        </authorList>
    </citation>
    <scope>NUCLEOTIDE SEQUENCE [LARGE SCALE GENOMIC DNA]</scope>
    <source>
        <strain evidence="2">PL17</strain>
    </source>
</reference>
<accession>A0A6M5Z5H4</accession>
<gene>
    <name evidence="1" type="ORF">FTUN_8143</name>
</gene>